<dbReference type="AlphaFoldDB" id="I7BJZ6"/>
<dbReference type="Proteomes" id="UP000006502">
    <property type="component" value="Chromosome"/>
</dbReference>
<reference evidence="1 2" key="1">
    <citation type="journal article" date="2012" name="J. Bacteriol.">
        <title>Genome Sequence of "Candidatus Mycoplasma haemolamae" Strain Purdue, a Red Blood Cell Pathogen of Alpacas (Vicugna pacos) and Llamas (Lama glama).</title>
        <authorList>
            <person name="Guimaraes A.M."/>
            <person name="Toth B."/>
            <person name="Santos A.P."/>
            <person name="do Nascimento N.C."/>
            <person name="Kritchevsky J.E."/>
            <person name="Messick J.B."/>
        </authorList>
    </citation>
    <scope>NUCLEOTIDE SEQUENCE [LARGE SCALE GENOMIC DNA]</scope>
    <source>
        <strain evidence="1 2">Purdue</strain>
    </source>
</reference>
<proteinExistence type="predicted"/>
<accession>I7BJZ6</accession>
<dbReference type="STRING" id="1212765.MHLP_03065"/>
<dbReference type="EMBL" id="CP003731">
    <property type="protein sequence ID" value="AFO52193.1"/>
    <property type="molecule type" value="Genomic_DNA"/>
</dbReference>
<sequence>MNWQKAVAGTVASLVIGGGATGSTYVAVKDLPVLSQVEQKEAPAAKVLPTKTFTFKFPGKDVQLACPIGAHPDYSLDKVSGRDPRLAILCRWDKGPNSWDRHAQESVFDWQGLAHVLVSKPTCTANRKMTTYTCTNPGNLNIENRDTKQHREGASNNWIWIG</sequence>
<organism evidence="1 2">
    <name type="scientific">Mycoplasma haematolamae (strain Purdue)</name>
    <dbReference type="NCBI Taxonomy" id="1212765"/>
    <lineage>
        <taxon>Bacteria</taxon>
        <taxon>Bacillati</taxon>
        <taxon>Mycoplasmatota</taxon>
        <taxon>Mollicutes</taxon>
        <taxon>Mycoplasmataceae</taxon>
        <taxon>Mycoplasma</taxon>
    </lineage>
</organism>
<gene>
    <name evidence="1" type="ordered locus">MHLP_03065</name>
</gene>
<evidence type="ECO:0000313" key="2">
    <source>
        <dbReference type="Proteomes" id="UP000006502"/>
    </source>
</evidence>
<reference evidence="2" key="2">
    <citation type="submission" date="2012-07" db="EMBL/GenBank/DDBJ databases">
        <title>Complete genome sequence of 'Candidatus Mycoplasma haemolamae'.</title>
        <authorList>
            <person name="Guimaraes A.M.S."/>
            <person name="Toth B."/>
            <person name="Santos A.P."/>
            <person name="Nascimento N.C."/>
            <person name="Sojka J.E."/>
            <person name="Messick J.B."/>
        </authorList>
    </citation>
    <scope>NUCLEOTIDE SEQUENCE [LARGE SCALE GENOMIC DNA]</scope>
    <source>
        <strain evidence="2">Purdue</strain>
    </source>
</reference>
<dbReference type="HOGENOM" id="CLU_137333_0_0_14"/>
<protein>
    <submittedName>
        <fullName evidence="1">Uncharacterized protein</fullName>
    </submittedName>
</protein>
<name>I7BJZ6_MYCHA</name>
<keyword evidence="2" id="KW-1185">Reference proteome</keyword>
<dbReference type="PATRIC" id="fig|1212765.3.peg.694"/>
<dbReference type="KEGG" id="mhl:MHLP_03065"/>
<evidence type="ECO:0000313" key="1">
    <source>
        <dbReference type="EMBL" id="AFO52193.1"/>
    </source>
</evidence>
<dbReference type="OrthoDB" id="9812260at2"/>